<sequence>MHVLFAFLLRVFHFIYSAIITARSFWKRYSAAAPQPLRAARQRVPKHLGIIFTVASSVSDEAAQSVLTESTVDAVSWCRTVGIQKLTVYEENDLLSKCVQRIRERLPIHGQDTYASDSETEYPITPPPSDYSESRPLSPNHHGGGIVPVTTIHVMDPVPRKATQKLQKLRRRQQKVKHENTHRNALLLCLASRESSKGATVSQKISFVQRQCIQSFRNRARPNIGR</sequence>
<keyword evidence="6" id="KW-0808">Transferase</keyword>
<evidence type="ECO:0000256" key="8">
    <source>
        <dbReference type="ARBA" id="ARBA00022824"/>
    </source>
</evidence>
<dbReference type="STRING" id="685588.A0A067TRP2"/>
<evidence type="ECO:0000256" key="4">
    <source>
        <dbReference type="ARBA" id="ARBA00005432"/>
    </source>
</evidence>
<organism evidence="14 15">
    <name type="scientific">Galerina marginata (strain CBS 339.88)</name>
    <dbReference type="NCBI Taxonomy" id="685588"/>
    <lineage>
        <taxon>Eukaryota</taxon>
        <taxon>Fungi</taxon>
        <taxon>Dikarya</taxon>
        <taxon>Basidiomycota</taxon>
        <taxon>Agaricomycotina</taxon>
        <taxon>Agaricomycetes</taxon>
        <taxon>Agaricomycetidae</taxon>
        <taxon>Agaricales</taxon>
        <taxon>Agaricineae</taxon>
        <taxon>Strophariaceae</taxon>
        <taxon>Galerina</taxon>
    </lineage>
</organism>
<evidence type="ECO:0000256" key="1">
    <source>
        <dbReference type="ARBA" id="ARBA00001946"/>
    </source>
</evidence>
<evidence type="ECO:0000256" key="10">
    <source>
        <dbReference type="ARBA" id="ARBA00022989"/>
    </source>
</evidence>
<evidence type="ECO:0000256" key="12">
    <source>
        <dbReference type="ARBA" id="ARBA00047353"/>
    </source>
</evidence>
<dbReference type="InterPro" id="IPR038887">
    <property type="entry name" value="Nus1/NgBR"/>
</dbReference>
<comment type="cofactor">
    <cofactor evidence="1">
        <name>Mg(2+)</name>
        <dbReference type="ChEBI" id="CHEBI:18420"/>
    </cofactor>
</comment>
<dbReference type="SUPFAM" id="SSF64005">
    <property type="entry name" value="Undecaprenyl diphosphate synthase"/>
    <property type="match status" value="1"/>
</dbReference>
<evidence type="ECO:0000313" key="14">
    <source>
        <dbReference type="EMBL" id="KDR84942.1"/>
    </source>
</evidence>
<evidence type="ECO:0000256" key="6">
    <source>
        <dbReference type="ARBA" id="ARBA00022679"/>
    </source>
</evidence>
<dbReference type="Proteomes" id="UP000027222">
    <property type="component" value="Unassembled WGS sequence"/>
</dbReference>
<dbReference type="AlphaFoldDB" id="A0A067TRP2"/>
<dbReference type="OrthoDB" id="3057168at2759"/>
<dbReference type="GO" id="GO:0045547">
    <property type="term" value="F:ditrans,polycis-polyprenyl diphosphate synthase [(2E,6E)-farnesyl diphosphate specific] activity"/>
    <property type="evidence" value="ECO:0007669"/>
    <property type="project" value="UniProtKB-EC"/>
</dbReference>
<evidence type="ECO:0000256" key="2">
    <source>
        <dbReference type="ARBA" id="ARBA00004586"/>
    </source>
</evidence>
<dbReference type="GO" id="GO:0005789">
    <property type="term" value="C:endoplasmic reticulum membrane"/>
    <property type="evidence" value="ECO:0007669"/>
    <property type="project" value="UniProtKB-SubCell"/>
</dbReference>
<feature type="region of interest" description="Disordered" evidence="13">
    <location>
        <begin position="110"/>
        <end position="145"/>
    </location>
</feature>
<dbReference type="GO" id="GO:1904423">
    <property type="term" value="C:dehydrodolichyl diphosphate synthase complex"/>
    <property type="evidence" value="ECO:0007669"/>
    <property type="project" value="InterPro"/>
</dbReference>
<dbReference type="HOGENOM" id="CLU_106800_0_0_1"/>
<reference evidence="15" key="1">
    <citation type="journal article" date="2014" name="Proc. Natl. Acad. Sci. U.S.A.">
        <title>Extensive sampling of basidiomycete genomes demonstrates inadequacy of the white-rot/brown-rot paradigm for wood decay fungi.</title>
        <authorList>
            <person name="Riley R."/>
            <person name="Salamov A.A."/>
            <person name="Brown D.W."/>
            <person name="Nagy L.G."/>
            <person name="Floudas D."/>
            <person name="Held B.W."/>
            <person name="Levasseur A."/>
            <person name="Lombard V."/>
            <person name="Morin E."/>
            <person name="Otillar R."/>
            <person name="Lindquist E.A."/>
            <person name="Sun H."/>
            <person name="LaButti K.M."/>
            <person name="Schmutz J."/>
            <person name="Jabbour D."/>
            <person name="Luo H."/>
            <person name="Baker S.E."/>
            <person name="Pisabarro A.G."/>
            <person name="Walton J.D."/>
            <person name="Blanchette R.A."/>
            <person name="Henrissat B."/>
            <person name="Martin F."/>
            <person name="Cullen D."/>
            <person name="Hibbett D.S."/>
            <person name="Grigoriev I.V."/>
        </authorList>
    </citation>
    <scope>NUCLEOTIDE SEQUENCE [LARGE SCALE GENOMIC DNA]</scope>
    <source>
        <strain evidence="15">CBS 339.88</strain>
    </source>
</reference>
<dbReference type="EC" id="2.5.1.87" evidence="5"/>
<evidence type="ECO:0000256" key="11">
    <source>
        <dbReference type="ARBA" id="ARBA00023136"/>
    </source>
</evidence>
<protein>
    <recommendedName>
        <fullName evidence="5">ditrans,polycis-polyprenyl diphosphate synthase [(2E,6E)-farnesyldiphosphate specific]</fullName>
        <ecNumber evidence="5">2.5.1.87</ecNumber>
    </recommendedName>
</protein>
<accession>A0A067TRP2</accession>
<keyword evidence="11" id="KW-0472">Membrane</keyword>
<proteinExistence type="inferred from homology"/>
<keyword evidence="8" id="KW-0256">Endoplasmic reticulum</keyword>
<dbReference type="PANTHER" id="PTHR21528">
    <property type="entry name" value="DEHYDRODOLICHYL DIPHOSPHATE SYNTHASE COMPLEX SUBUNIT NUS1"/>
    <property type="match status" value="1"/>
</dbReference>
<dbReference type="EMBL" id="KL142367">
    <property type="protein sequence ID" value="KDR84942.1"/>
    <property type="molecule type" value="Genomic_DNA"/>
</dbReference>
<evidence type="ECO:0000256" key="13">
    <source>
        <dbReference type="SAM" id="MobiDB-lite"/>
    </source>
</evidence>
<evidence type="ECO:0000256" key="9">
    <source>
        <dbReference type="ARBA" id="ARBA00022842"/>
    </source>
</evidence>
<comment type="similarity">
    <text evidence="4">Belongs to the UPP synthase family.</text>
</comment>
<evidence type="ECO:0000313" key="15">
    <source>
        <dbReference type="Proteomes" id="UP000027222"/>
    </source>
</evidence>
<name>A0A067TRP2_GALM3</name>
<comment type="pathway">
    <text evidence="3">Protein modification; protein glycosylation.</text>
</comment>
<keyword evidence="7" id="KW-0812">Transmembrane</keyword>
<dbReference type="InterPro" id="IPR036424">
    <property type="entry name" value="UPP_synth-like_sf"/>
</dbReference>
<keyword evidence="15" id="KW-1185">Reference proteome</keyword>
<evidence type="ECO:0000256" key="3">
    <source>
        <dbReference type="ARBA" id="ARBA00004922"/>
    </source>
</evidence>
<dbReference type="PANTHER" id="PTHR21528:SF0">
    <property type="entry name" value="DEHYDRODOLICHYL DIPHOSPHATE SYNTHASE COMPLEX SUBUNIT NUS1"/>
    <property type="match status" value="1"/>
</dbReference>
<keyword evidence="9" id="KW-0460">Magnesium</keyword>
<evidence type="ECO:0000256" key="7">
    <source>
        <dbReference type="ARBA" id="ARBA00022692"/>
    </source>
</evidence>
<evidence type="ECO:0000256" key="5">
    <source>
        <dbReference type="ARBA" id="ARBA00012596"/>
    </source>
</evidence>
<comment type="catalytic activity">
    <reaction evidence="12">
        <text>n isopentenyl diphosphate + (2E,6E)-farnesyl diphosphate = a di-trans,poly-cis-polyprenyl diphosphate + n diphosphate</text>
        <dbReference type="Rhea" id="RHEA:53008"/>
        <dbReference type="Rhea" id="RHEA-COMP:19494"/>
        <dbReference type="ChEBI" id="CHEBI:33019"/>
        <dbReference type="ChEBI" id="CHEBI:128769"/>
        <dbReference type="ChEBI" id="CHEBI:136960"/>
        <dbReference type="ChEBI" id="CHEBI:175763"/>
        <dbReference type="EC" id="2.5.1.87"/>
    </reaction>
</comment>
<comment type="subcellular location">
    <subcellularLocation>
        <location evidence="2">Endoplasmic reticulum membrane</location>
    </subcellularLocation>
</comment>
<gene>
    <name evidence="14" type="ORF">GALMADRAFT_301911</name>
</gene>
<keyword evidence="10" id="KW-1133">Transmembrane helix</keyword>